<sequence>MMLGNLGIAVSDVVVDGLVVEKARDDPALMGGLQSFSWGCRGVGAILSAYFSGALLETLGVRPIFTLTAVLPLLVVAAAVLIQEPQAAPAGPEGSAKQSTSDSLSEVVRQASQLWDVVRSPEILPPMLFIVAWQATPNAGSAMFYYYTNALQFGPEFLGRSQLIGALASLGGIIMYNRVFAELPLRDYLLRVNLAAVVVGLLPLLLVTRANVALNIPDQTFVLGDDVIQTVAGELAHMPILVLAARLCPPGIEATLFALLMSVLNLASFVASFIGAWLTDYLHVTDKDFANLPLLVFICNLSGLLPLALLQLVPDTGAASGAAKDQAQLAAVGRPRDDCAELASEPPNL</sequence>
<evidence type="ECO:0000256" key="1">
    <source>
        <dbReference type="ARBA" id="ARBA00004141"/>
    </source>
</evidence>
<evidence type="ECO:0000256" key="3">
    <source>
        <dbReference type="ARBA" id="ARBA00022448"/>
    </source>
</evidence>
<dbReference type="EMBL" id="CAJNNW010029063">
    <property type="protein sequence ID" value="CAE8698911.1"/>
    <property type="molecule type" value="Genomic_DNA"/>
</dbReference>
<feature type="transmembrane region" description="Helical" evidence="7">
    <location>
        <begin position="157"/>
        <end position="176"/>
    </location>
</feature>
<name>A0A813K795_POLGL</name>
<evidence type="ECO:0000256" key="2">
    <source>
        <dbReference type="ARBA" id="ARBA00007015"/>
    </source>
</evidence>
<keyword evidence="3" id="KW-0813">Transport</keyword>
<gene>
    <name evidence="8" type="ORF">PGLA2088_LOCUS30931</name>
</gene>
<feature type="transmembrane region" description="Helical" evidence="7">
    <location>
        <begin position="257"/>
        <end position="278"/>
    </location>
</feature>
<reference evidence="8" key="1">
    <citation type="submission" date="2021-02" db="EMBL/GenBank/DDBJ databases">
        <authorList>
            <person name="Dougan E. K."/>
            <person name="Rhodes N."/>
            <person name="Thang M."/>
            <person name="Chan C."/>
        </authorList>
    </citation>
    <scope>NUCLEOTIDE SEQUENCE</scope>
</reference>
<feature type="transmembrane region" description="Helical" evidence="7">
    <location>
        <begin position="36"/>
        <end position="56"/>
    </location>
</feature>
<evidence type="ECO:0008006" key="10">
    <source>
        <dbReference type="Google" id="ProtNLM"/>
    </source>
</evidence>
<feature type="transmembrane region" description="Helical" evidence="7">
    <location>
        <begin position="63"/>
        <end position="82"/>
    </location>
</feature>
<keyword evidence="6 7" id="KW-0472">Membrane</keyword>
<dbReference type="Gene3D" id="1.20.1250.20">
    <property type="entry name" value="MFS general substrate transporter like domains"/>
    <property type="match status" value="1"/>
</dbReference>
<dbReference type="PANTHER" id="PTHR31585:SF0">
    <property type="entry name" value="FOLATE-BIOPTERIN TRANSPORTER 1, CHLOROPLASTIC"/>
    <property type="match status" value="1"/>
</dbReference>
<evidence type="ECO:0000313" key="8">
    <source>
        <dbReference type="EMBL" id="CAE8698911.1"/>
    </source>
</evidence>
<evidence type="ECO:0000256" key="6">
    <source>
        <dbReference type="ARBA" id="ARBA00023136"/>
    </source>
</evidence>
<accession>A0A813K795</accession>
<dbReference type="InterPro" id="IPR004324">
    <property type="entry name" value="FBT"/>
</dbReference>
<keyword evidence="4 7" id="KW-0812">Transmembrane</keyword>
<protein>
    <recommendedName>
        <fullName evidence="10">Folate/biopterin transporter</fullName>
    </recommendedName>
</protein>
<keyword evidence="5 7" id="KW-1133">Transmembrane helix</keyword>
<organism evidence="8 9">
    <name type="scientific">Polarella glacialis</name>
    <name type="common">Dinoflagellate</name>
    <dbReference type="NCBI Taxonomy" id="89957"/>
    <lineage>
        <taxon>Eukaryota</taxon>
        <taxon>Sar</taxon>
        <taxon>Alveolata</taxon>
        <taxon>Dinophyceae</taxon>
        <taxon>Suessiales</taxon>
        <taxon>Suessiaceae</taxon>
        <taxon>Polarella</taxon>
    </lineage>
</organism>
<comment type="subcellular location">
    <subcellularLocation>
        <location evidence="1">Membrane</location>
        <topology evidence="1">Multi-pass membrane protein</topology>
    </subcellularLocation>
</comment>
<dbReference type="Pfam" id="PF03092">
    <property type="entry name" value="BT1"/>
    <property type="match status" value="1"/>
</dbReference>
<feature type="transmembrane region" description="Helical" evidence="7">
    <location>
        <begin position="290"/>
        <end position="310"/>
    </location>
</feature>
<dbReference type="GO" id="GO:0016020">
    <property type="term" value="C:membrane"/>
    <property type="evidence" value="ECO:0007669"/>
    <property type="project" value="UniProtKB-SubCell"/>
</dbReference>
<proteinExistence type="inferred from homology"/>
<evidence type="ECO:0000313" key="9">
    <source>
        <dbReference type="Proteomes" id="UP000626109"/>
    </source>
</evidence>
<dbReference type="PANTHER" id="PTHR31585">
    <property type="entry name" value="FOLATE-BIOPTERIN TRANSPORTER 1, CHLOROPLASTIC"/>
    <property type="match status" value="1"/>
</dbReference>
<dbReference type="InterPro" id="IPR036259">
    <property type="entry name" value="MFS_trans_sf"/>
</dbReference>
<dbReference type="Proteomes" id="UP000626109">
    <property type="component" value="Unassembled WGS sequence"/>
</dbReference>
<evidence type="ECO:0000256" key="7">
    <source>
        <dbReference type="SAM" id="Phobius"/>
    </source>
</evidence>
<dbReference type="NCBIfam" id="TIGR00788">
    <property type="entry name" value="fbt"/>
    <property type="match status" value="1"/>
</dbReference>
<comment type="caution">
    <text evidence="8">The sequence shown here is derived from an EMBL/GenBank/DDBJ whole genome shotgun (WGS) entry which is preliminary data.</text>
</comment>
<evidence type="ECO:0000256" key="5">
    <source>
        <dbReference type="ARBA" id="ARBA00022989"/>
    </source>
</evidence>
<dbReference type="AlphaFoldDB" id="A0A813K795"/>
<dbReference type="InterPro" id="IPR039309">
    <property type="entry name" value="BT1"/>
</dbReference>
<feature type="transmembrane region" description="Helical" evidence="7">
    <location>
        <begin position="188"/>
        <end position="207"/>
    </location>
</feature>
<dbReference type="SUPFAM" id="SSF103473">
    <property type="entry name" value="MFS general substrate transporter"/>
    <property type="match status" value="1"/>
</dbReference>
<dbReference type="CDD" id="cd17484">
    <property type="entry name" value="MFS_FBT"/>
    <property type="match status" value="1"/>
</dbReference>
<comment type="similarity">
    <text evidence="2">Belongs to the major facilitator superfamily. Folate-biopterin transporter (TC 2.A.71) family.</text>
</comment>
<evidence type="ECO:0000256" key="4">
    <source>
        <dbReference type="ARBA" id="ARBA00022692"/>
    </source>
</evidence>